<evidence type="ECO:0000313" key="2">
    <source>
        <dbReference type="Proteomes" id="UP001148629"/>
    </source>
</evidence>
<accession>A0ACC1SSZ8</accession>
<protein>
    <submittedName>
        <fullName evidence="1">Uncharacterized protein</fullName>
    </submittedName>
</protein>
<comment type="caution">
    <text evidence="1">The sequence shown here is derived from an EMBL/GenBank/DDBJ whole genome shotgun (WGS) entry which is preliminary data.</text>
</comment>
<organism evidence="1 2">
    <name type="scientific">Fusarium decemcellulare</name>
    <dbReference type="NCBI Taxonomy" id="57161"/>
    <lineage>
        <taxon>Eukaryota</taxon>
        <taxon>Fungi</taxon>
        <taxon>Dikarya</taxon>
        <taxon>Ascomycota</taxon>
        <taxon>Pezizomycotina</taxon>
        <taxon>Sordariomycetes</taxon>
        <taxon>Hypocreomycetidae</taxon>
        <taxon>Hypocreales</taxon>
        <taxon>Nectriaceae</taxon>
        <taxon>Fusarium</taxon>
        <taxon>Fusarium decemcellulare species complex</taxon>
    </lineage>
</organism>
<gene>
    <name evidence="1" type="ORF">NM208_g2389</name>
</gene>
<keyword evidence="2" id="KW-1185">Reference proteome</keyword>
<reference evidence="1" key="1">
    <citation type="submission" date="2022-08" db="EMBL/GenBank/DDBJ databases">
        <title>Genome Sequence of Fusarium decemcellulare.</title>
        <authorList>
            <person name="Buettner E."/>
        </authorList>
    </citation>
    <scope>NUCLEOTIDE SEQUENCE</scope>
    <source>
        <strain evidence="1">Babe19</strain>
    </source>
</reference>
<dbReference type="EMBL" id="JANRMS010000141">
    <property type="protein sequence ID" value="KAJ3545693.1"/>
    <property type="molecule type" value="Genomic_DNA"/>
</dbReference>
<proteinExistence type="predicted"/>
<sequence>MSTMFNLVAYARQLLVSIGLIKQTSLTSLFSNLPSHHRIVISGLDDTGKSTLLRTHLTKSEDDVSQLIPWIGFYFEFHRCGNATIQAFDVGGGRHRSVLKMEKSFFKHADAVVWVIDLNDSDRAAESKEELKTALRGDGIREGVPLLLLANKQDLPHSQALKQARAYYIDGISASIDDRRCDVFGVNIKTGQGLVEAFSWLKEAVEKRMLHETGLVEKSPVLELWDEVDWIIQEGLRETPKMNEKSG</sequence>
<evidence type="ECO:0000313" key="1">
    <source>
        <dbReference type="EMBL" id="KAJ3545693.1"/>
    </source>
</evidence>
<dbReference type="Proteomes" id="UP001148629">
    <property type="component" value="Unassembled WGS sequence"/>
</dbReference>
<name>A0ACC1SSZ8_9HYPO</name>